<dbReference type="Proteomes" id="UP001457282">
    <property type="component" value="Unassembled WGS sequence"/>
</dbReference>
<reference evidence="1 2" key="1">
    <citation type="journal article" date="2023" name="G3 (Bethesda)">
        <title>A chromosome-length genome assembly and annotation of blackberry (Rubus argutus, cv. 'Hillquist').</title>
        <authorList>
            <person name="Bruna T."/>
            <person name="Aryal R."/>
            <person name="Dudchenko O."/>
            <person name="Sargent D.J."/>
            <person name="Mead D."/>
            <person name="Buti M."/>
            <person name="Cavallini A."/>
            <person name="Hytonen T."/>
            <person name="Andres J."/>
            <person name="Pham M."/>
            <person name="Weisz D."/>
            <person name="Mascagni F."/>
            <person name="Usai G."/>
            <person name="Natali L."/>
            <person name="Bassil N."/>
            <person name="Fernandez G.E."/>
            <person name="Lomsadze A."/>
            <person name="Armour M."/>
            <person name="Olukolu B."/>
            <person name="Poorten T."/>
            <person name="Britton C."/>
            <person name="Davik J."/>
            <person name="Ashrafi H."/>
            <person name="Aiden E.L."/>
            <person name="Borodovsky M."/>
            <person name="Worthington M."/>
        </authorList>
    </citation>
    <scope>NUCLEOTIDE SEQUENCE [LARGE SCALE GENOMIC DNA]</scope>
    <source>
        <strain evidence="1">PI 553951</strain>
    </source>
</reference>
<dbReference type="EMBL" id="JBEDUW010000007">
    <property type="protein sequence ID" value="KAK9912669.1"/>
    <property type="molecule type" value="Genomic_DNA"/>
</dbReference>
<keyword evidence="2" id="KW-1185">Reference proteome</keyword>
<name>A0AAW1VWB0_RUBAR</name>
<accession>A0AAW1VWB0</accession>
<proteinExistence type="predicted"/>
<gene>
    <name evidence="1" type="ORF">M0R45_036520</name>
</gene>
<organism evidence="1 2">
    <name type="scientific">Rubus argutus</name>
    <name type="common">Southern blackberry</name>
    <dbReference type="NCBI Taxonomy" id="59490"/>
    <lineage>
        <taxon>Eukaryota</taxon>
        <taxon>Viridiplantae</taxon>
        <taxon>Streptophyta</taxon>
        <taxon>Embryophyta</taxon>
        <taxon>Tracheophyta</taxon>
        <taxon>Spermatophyta</taxon>
        <taxon>Magnoliopsida</taxon>
        <taxon>eudicotyledons</taxon>
        <taxon>Gunneridae</taxon>
        <taxon>Pentapetalae</taxon>
        <taxon>rosids</taxon>
        <taxon>fabids</taxon>
        <taxon>Rosales</taxon>
        <taxon>Rosaceae</taxon>
        <taxon>Rosoideae</taxon>
        <taxon>Rosoideae incertae sedis</taxon>
        <taxon>Rubus</taxon>
    </lineage>
</organism>
<sequence>MKIRGVYKMLYMDDKVLDMQLPFVRPGKDTTWMYVDERWRGNEEAVHVKDKVYAPYTTHATTLLKMTKRPPIWVMPTFKL</sequence>
<comment type="caution">
    <text evidence="1">The sequence shown here is derived from an EMBL/GenBank/DDBJ whole genome shotgun (WGS) entry which is preliminary data.</text>
</comment>
<dbReference type="AlphaFoldDB" id="A0AAW1VWB0"/>
<evidence type="ECO:0000313" key="1">
    <source>
        <dbReference type="EMBL" id="KAK9912669.1"/>
    </source>
</evidence>
<protein>
    <submittedName>
        <fullName evidence="1">Uncharacterized protein</fullName>
    </submittedName>
</protein>
<evidence type="ECO:0000313" key="2">
    <source>
        <dbReference type="Proteomes" id="UP001457282"/>
    </source>
</evidence>